<reference evidence="2 3" key="1">
    <citation type="submission" date="2015-04" db="EMBL/GenBank/DDBJ databases">
        <title>Complete genome of flavobacterium.</title>
        <authorList>
            <person name="Kwon Y.M."/>
            <person name="Kim S.-J."/>
        </authorList>
    </citation>
    <scope>NUCLEOTIDE SEQUENCE [LARGE SCALE GENOMIC DNA]</scope>
    <source>
        <strain evidence="2 3">DK169</strain>
    </source>
</reference>
<dbReference type="InterPro" id="IPR050383">
    <property type="entry name" value="GlyoxalaseI/FosfomycinResist"/>
</dbReference>
<dbReference type="InterPro" id="IPR004360">
    <property type="entry name" value="Glyas_Fos-R_dOase_dom"/>
</dbReference>
<dbReference type="InterPro" id="IPR029068">
    <property type="entry name" value="Glyas_Bleomycin-R_OHBP_Dase"/>
</dbReference>
<evidence type="ECO:0000313" key="3">
    <source>
        <dbReference type="Proteomes" id="UP000050827"/>
    </source>
</evidence>
<dbReference type="PROSITE" id="PS51819">
    <property type="entry name" value="VOC"/>
    <property type="match status" value="1"/>
</dbReference>
<name>A0A0Q1HDS8_9FLAO</name>
<dbReference type="InterPro" id="IPR037523">
    <property type="entry name" value="VOC_core"/>
</dbReference>
<proteinExistence type="predicted"/>
<sequence>MGVSYSFDHQAIVVTHLMETGDFYKDVFGFEEIPHPEGKPGYRWFKMFGNSQLHLIKKDVAEFEKNKSMHLCLAVNNLEKIIERLISKDIDFYDWPGTKGSITNRADGVKQIYIQDPDGYWLEINDAKH</sequence>
<dbReference type="Proteomes" id="UP000050827">
    <property type="component" value="Unassembled WGS sequence"/>
</dbReference>
<dbReference type="Gene3D" id="3.10.180.10">
    <property type="entry name" value="2,3-Dihydroxybiphenyl 1,2-Dioxygenase, domain 1"/>
    <property type="match status" value="1"/>
</dbReference>
<comment type="caution">
    <text evidence="2">The sequence shown here is derived from an EMBL/GenBank/DDBJ whole genome shotgun (WGS) entry which is preliminary data.</text>
</comment>
<keyword evidence="3" id="KW-1185">Reference proteome</keyword>
<evidence type="ECO:0000259" key="1">
    <source>
        <dbReference type="PROSITE" id="PS51819"/>
    </source>
</evidence>
<dbReference type="PANTHER" id="PTHR21366:SF22">
    <property type="entry name" value="VOC DOMAIN-CONTAINING PROTEIN"/>
    <property type="match status" value="1"/>
</dbReference>
<dbReference type="PATRIC" id="fig|1547436.3.peg.1008"/>
<accession>A0A0Q1HDS8</accession>
<dbReference type="EMBL" id="LCTZ01000002">
    <property type="protein sequence ID" value="KQC31609.1"/>
    <property type="molecule type" value="Genomic_DNA"/>
</dbReference>
<dbReference type="PANTHER" id="PTHR21366">
    <property type="entry name" value="GLYOXALASE FAMILY PROTEIN"/>
    <property type="match status" value="1"/>
</dbReference>
<dbReference type="SUPFAM" id="SSF54593">
    <property type="entry name" value="Glyoxalase/Bleomycin resistance protein/Dihydroxybiphenyl dioxygenase"/>
    <property type="match status" value="1"/>
</dbReference>
<feature type="domain" description="VOC" evidence="1">
    <location>
        <begin position="6"/>
        <end position="127"/>
    </location>
</feature>
<gene>
    <name evidence="2" type="ORF">AAY42_04820</name>
</gene>
<dbReference type="AlphaFoldDB" id="A0A0Q1HDS8"/>
<protein>
    <submittedName>
        <fullName evidence="2">Glyoxalase</fullName>
    </submittedName>
</protein>
<organism evidence="2 3">
    <name type="scientific">Flagellimonas eckloniae</name>
    <dbReference type="NCBI Taxonomy" id="346185"/>
    <lineage>
        <taxon>Bacteria</taxon>
        <taxon>Pseudomonadati</taxon>
        <taxon>Bacteroidota</taxon>
        <taxon>Flavobacteriia</taxon>
        <taxon>Flavobacteriales</taxon>
        <taxon>Flavobacteriaceae</taxon>
        <taxon>Flagellimonas</taxon>
    </lineage>
</organism>
<dbReference type="STRING" id="346185.AAY42_04820"/>
<dbReference type="Pfam" id="PF00903">
    <property type="entry name" value="Glyoxalase"/>
    <property type="match status" value="1"/>
</dbReference>
<evidence type="ECO:0000313" key="2">
    <source>
        <dbReference type="EMBL" id="KQC31609.1"/>
    </source>
</evidence>